<evidence type="ECO:0000313" key="3">
    <source>
        <dbReference type="EMBL" id="TBU26290.1"/>
    </source>
</evidence>
<evidence type="ECO:0000256" key="2">
    <source>
        <dbReference type="SAM" id="SignalP"/>
    </source>
</evidence>
<dbReference type="AlphaFoldDB" id="A0A4Q9MFT8"/>
<proteinExistence type="predicted"/>
<gene>
    <name evidence="3" type="ORF">BD311DRAFT_454718</name>
</gene>
<feature type="compositionally biased region" description="Polar residues" evidence="1">
    <location>
        <begin position="67"/>
        <end position="87"/>
    </location>
</feature>
<sequence length="103" mass="10954">MILGNAKLHPPLLLIAVVRPTLSVWKLNVAPSCPPICDRDTAVATAAQTGSDVMLSRQGLTAVSRPAQLNSTKTSNDVRTQPPSSSIGAMPWQSTRHRKLGSL</sequence>
<name>A0A4Q9MFT8_9APHY</name>
<evidence type="ECO:0000256" key="1">
    <source>
        <dbReference type="SAM" id="MobiDB-lite"/>
    </source>
</evidence>
<evidence type="ECO:0008006" key="4">
    <source>
        <dbReference type="Google" id="ProtNLM"/>
    </source>
</evidence>
<feature type="chain" id="PRO_5020549662" description="Secreted protein" evidence="2">
    <location>
        <begin position="24"/>
        <end position="103"/>
    </location>
</feature>
<keyword evidence="2" id="KW-0732">Signal</keyword>
<feature type="signal peptide" evidence="2">
    <location>
        <begin position="1"/>
        <end position="23"/>
    </location>
</feature>
<dbReference type="Proteomes" id="UP000292957">
    <property type="component" value="Unassembled WGS sequence"/>
</dbReference>
<feature type="region of interest" description="Disordered" evidence="1">
    <location>
        <begin position="64"/>
        <end position="103"/>
    </location>
</feature>
<organism evidence="3">
    <name type="scientific">Dichomitus squalens</name>
    <dbReference type="NCBI Taxonomy" id="114155"/>
    <lineage>
        <taxon>Eukaryota</taxon>
        <taxon>Fungi</taxon>
        <taxon>Dikarya</taxon>
        <taxon>Basidiomycota</taxon>
        <taxon>Agaricomycotina</taxon>
        <taxon>Agaricomycetes</taxon>
        <taxon>Polyporales</taxon>
        <taxon>Polyporaceae</taxon>
        <taxon>Dichomitus</taxon>
    </lineage>
</organism>
<reference evidence="3" key="1">
    <citation type="submission" date="2019-01" db="EMBL/GenBank/DDBJ databases">
        <title>Draft genome sequences of three monokaryotic isolates of the white-rot basidiomycete fungus Dichomitus squalens.</title>
        <authorList>
            <consortium name="DOE Joint Genome Institute"/>
            <person name="Lopez S.C."/>
            <person name="Andreopoulos B."/>
            <person name="Pangilinan J."/>
            <person name="Lipzen A."/>
            <person name="Riley R."/>
            <person name="Ahrendt S."/>
            <person name="Ng V."/>
            <person name="Barry K."/>
            <person name="Daum C."/>
            <person name="Grigoriev I.V."/>
            <person name="Hilden K.S."/>
            <person name="Makela M.R."/>
            <person name="de Vries R.P."/>
        </authorList>
    </citation>
    <scope>NUCLEOTIDE SEQUENCE [LARGE SCALE GENOMIC DNA]</scope>
    <source>
        <strain evidence="3">OM18370.1</strain>
    </source>
</reference>
<protein>
    <recommendedName>
        <fullName evidence="4">Secreted protein</fullName>
    </recommendedName>
</protein>
<accession>A0A4Q9MFT8</accession>
<dbReference type="EMBL" id="ML143448">
    <property type="protein sequence ID" value="TBU26290.1"/>
    <property type="molecule type" value="Genomic_DNA"/>
</dbReference>